<dbReference type="GO" id="GO:0044611">
    <property type="term" value="C:nuclear pore inner ring"/>
    <property type="evidence" value="ECO:0007669"/>
    <property type="project" value="TreeGrafter"/>
</dbReference>
<dbReference type="Pfam" id="PF11894">
    <property type="entry name" value="Nup192"/>
    <property type="match status" value="1"/>
</dbReference>
<keyword evidence="7" id="KW-1185">Reference proteome</keyword>
<dbReference type="GO" id="GO:0017056">
    <property type="term" value="F:structural constituent of nuclear pore"/>
    <property type="evidence" value="ECO:0007669"/>
    <property type="project" value="TreeGrafter"/>
</dbReference>
<comment type="similarity">
    <text evidence="2">Belongs to the NUP186/NUP192/NUP205 family.</text>
</comment>
<organism evidence="6 7">
    <name type="scientific">Brachionus plicatilis</name>
    <name type="common">Marine rotifer</name>
    <name type="synonym">Brachionus muelleri</name>
    <dbReference type="NCBI Taxonomy" id="10195"/>
    <lineage>
        <taxon>Eukaryota</taxon>
        <taxon>Metazoa</taxon>
        <taxon>Spiralia</taxon>
        <taxon>Gnathifera</taxon>
        <taxon>Rotifera</taxon>
        <taxon>Eurotatoria</taxon>
        <taxon>Monogononta</taxon>
        <taxon>Pseudotrocha</taxon>
        <taxon>Ploima</taxon>
        <taxon>Brachionidae</taxon>
        <taxon>Brachionus</taxon>
    </lineage>
</organism>
<evidence type="ECO:0000256" key="5">
    <source>
        <dbReference type="SAM" id="Phobius"/>
    </source>
</evidence>
<sequence length="781" mass="90344">MYNYIIENVGVLIGKKYDLFATLQDELNKNFNHFLDILKDVPSNPAERVKVQKSNEEAIQINFLNCQKKLQPSVIEEAIALSDLFTLSELSSVELLVEAEEQMQYFHGFNRGLTAVLLYYDSKKIQMNSLKTLLLARSGRTWILDESTPAEITNFIDSFVQRLVQNGLIEKILAQIGVHEWSKAEENLVRVNGLGSLKHRKQVKNLFEEVKILLGECVFSCACQVPLDNQSTISVINFLKNNSQMIQSNQLDSKLNLDTSHFFLLMALFYCFDTSYLENKEHVEIDAILKSFLQNDYVHNIYNELNKADNAQWSNLGIKSSLQFSFQIFISNLNYFMIENENQSYTQLLANNISGLEEDDNLIDKSIEQHVFSFFKNTIIQHERFHCEKFVLVRVHNMVTDFIYRMPEKIKDMRNRNEDLQRLVEDSYSNQSQSSFYYNAYSTQSINRQPAVAHDSHDFEDFLEMIGHLYANNTLNLELCLNYWIADSEMNANMANNYQKPSQKQISLYKFVRYFLSGDTLIGSLYIAYVNMLTGLCTGEQSAQHCFCLLQNNSHFYDSHGPKISWMHITTAFEKYYESFRTNQTNVMLNMVQQRASSNKGITQQELKGLIAVTKLVRQIALYSEKARLALCQYQRNTDTFNTSTSLTCLNENTLPMCLFGLLTCSIPNSLKGEILNLLATFALSPQIAINLWQSLENSQLIPTTASTSSTQSTSSQSQQYFYKHDIKTELEEVESREEAYPLLKALQAPPFYRFFQHVCTFFSAYFLFFSFNTSFWRRET</sequence>
<dbReference type="Proteomes" id="UP000276133">
    <property type="component" value="Unassembled WGS sequence"/>
</dbReference>
<comment type="subcellular location">
    <subcellularLocation>
        <location evidence="1">Nucleus</location>
    </subcellularLocation>
</comment>
<dbReference type="PANTHER" id="PTHR31344:SF0">
    <property type="entry name" value="NUCLEAR PORE COMPLEX PROTEIN NUP205"/>
    <property type="match status" value="1"/>
</dbReference>
<reference evidence="6 7" key="1">
    <citation type="journal article" date="2018" name="Sci. Rep.">
        <title>Genomic signatures of local adaptation to the degree of environmental predictability in rotifers.</title>
        <authorList>
            <person name="Franch-Gras L."/>
            <person name="Hahn C."/>
            <person name="Garcia-Roger E.M."/>
            <person name="Carmona M.J."/>
            <person name="Serra M."/>
            <person name="Gomez A."/>
        </authorList>
    </citation>
    <scope>NUCLEOTIDE SEQUENCE [LARGE SCALE GENOMIC DNA]</scope>
    <source>
        <strain evidence="6">HYR1</strain>
    </source>
</reference>
<protein>
    <submittedName>
        <fullName evidence="6">Nuclear pore complex protein Nup205-like</fullName>
    </submittedName>
</protein>
<keyword evidence="3" id="KW-0813">Transport</keyword>
<dbReference type="PANTHER" id="PTHR31344">
    <property type="entry name" value="NUCLEAR PORE COMPLEX PROTEIN NUP205"/>
    <property type="match status" value="1"/>
</dbReference>
<dbReference type="STRING" id="10195.A0A3M7SAB7"/>
<keyword evidence="5" id="KW-1133">Transmembrane helix</keyword>
<keyword evidence="5" id="KW-0472">Membrane</keyword>
<dbReference type="GO" id="GO:0006999">
    <property type="term" value="P:nuclear pore organization"/>
    <property type="evidence" value="ECO:0007669"/>
    <property type="project" value="TreeGrafter"/>
</dbReference>
<dbReference type="OrthoDB" id="2019644at2759"/>
<evidence type="ECO:0000256" key="4">
    <source>
        <dbReference type="ARBA" id="ARBA00023242"/>
    </source>
</evidence>
<comment type="caution">
    <text evidence="6">The sequence shown here is derived from an EMBL/GenBank/DDBJ whole genome shotgun (WGS) entry which is preliminary data.</text>
</comment>
<dbReference type="EMBL" id="REGN01001790">
    <property type="protein sequence ID" value="RNA32500.1"/>
    <property type="molecule type" value="Genomic_DNA"/>
</dbReference>
<keyword evidence="4" id="KW-0539">Nucleus</keyword>
<dbReference type="AlphaFoldDB" id="A0A3M7SAB7"/>
<dbReference type="InterPro" id="IPR021827">
    <property type="entry name" value="Nup186/Nup192/Nup205"/>
</dbReference>
<accession>A0A3M7SAB7</accession>
<gene>
    <name evidence="6" type="ORF">BpHYR1_016061</name>
</gene>
<name>A0A3M7SAB7_BRAPC</name>
<keyword evidence="5" id="KW-0812">Transmembrane</keyword>
<evidence type="ECO:0000313" key="6">
    <source>
        <dbReference type="EMBL" id="RNA32500.1"/>
    </source>
</evidence>
<evidence type="ECO:0000256" key="2">
    <source>
        <dbReference type="ARBA" id="ARBA00005892"/>
    </source>
</evidence>
<evidence type="ECO:0000256" key="1">
    <source>
        <dbReference type="ARBA" id="ARBA00004123"/>
    </source>
</evidence>
<feature type="transmembrane region" description="Helical" evidence="5">
    <location>
        <begin position="755"/>
        <end position="777"/>
    </location>
</feature>
<evidence type="ECO:0000256" key="3">
    <source>
        <dbReference type="ARBA" id="ARBA00022448"/>
    </source>
</evidence>
<evidence type="ECO:0000313" key="7">
    <source>
        <dbReference type="Proteomes" id="UP000276133"/>
    </source>
</evidence>
<proteinExistence type="inferred from homology"/>